<keyword evidence="5" id="KW-0067">ATP-binding</keyword>
<dbReference type="EC" id="2.7.1.48" evidence="5"/>
<dbReference type="InterPro" id="IPR027417">
    <property type="entry name" value="P-loop_NTPase"/>
</dbReference>
<protein>
    <recommendedName>
        <fullName evidence="5">Uridine kinase</fullName>
        <ecNumber evidence="5">2.7.1.48</ecNumber>
    </recommendedName>
</protein>
<dbReference type="SUPFAM" id="SSF52540">
    <property type="entry name" value="P-loop containing nucleoside triphosphate hydrolases"/>
    <property type="match status" value="1"/>
</dbReference>
<gene>
    <name evidence="7" type="ORF">FHS16_005406</name>
</gene>
<dbReference type="NCBIfam" id="NF004018">
    <property type="entry name" value="PRK05480.1"/>
    <property type="match status" value="1"/>
</dbReference>
<dbReference type="InterPro" id="IPR006083">
    <property type="entry name" value="PRK/URK"/>
</dbReference>
<dbReference type="UniPathway" id="UPA00574">
    <property type="reaction ID" value="UER00637"/>
</dbReference>
<dbReference type="CDD" id="cd02023">
    <property type="entry name" value="UMPK"/>
    <property type="match status" value="1"/>
</dbReference>
<dbReference type="Proteomes" id="UP000518605">
    <property type="component" value="Unassembled WGS sequence"/>
</dbReference>
<proteinExistence type="inferred from homology"/>
<dbReference type="GO" id="GO:0044211">
    <property type="term" value="P:CTP salvage"/>
    <property type="evidence" value="ECO:0007669"/>
    <property type="project" value="UniProtKB-UniPathway"/>
</dbReference>
<comment type="pathway">
    <text evidence="5">Pyrimidine metabolism; CTP biosynthesis via salvage pathway; CTP from cytidine: step 1/3.</text>
</comment>
<sequence>MLIIGIAGGTGSGKTTVARSVIDRLGSDKVTFISQDNYYKNPTHLSFAERELINYDHPLAFDIELLANDLMTLRAGQMVFAPVYDFTIHGRSVDETIELKPNKIVILEGLHVLAEESIRKVLDIKVFVDTDPDVRILRRVLRDIEERGRTIKSVHDQYLNTVKPMHEAFIEPSKKYADIIIPEGGHNEVGIQLLSILTEKYLTDSPGILEL</sequence>
<evidence type="ECO:0000256" key="1">
    <source>
        <dbReference type="ARBA" id="ARBA00004690"/>
    </source>
</evidence>
<name>A0A7W5CCN7_9BACL</name>
<keyword evidence="2 5" id="KW-0808">Transferase</keyword>
<comment type="catalytic activity">
    <reaction evidence="5">
        <text>uridine + ATP = UMP + ADP + H(+)</text>
        <dbReference type="Rhea" id="RHEA:16825"/>
        <dbReference type="ChEBI" id="CHEBI:15378"/>
        <dbReference type="ChEBI" id="CHEBI:16704"/>
        <dbReference type="ChEBI" id="CHEBI:30616"/>
        <dbReference type="ChEBI" id="CHEBI:57865"/>
        <dbReference type="ChEBI" id="CHEBI:456216"/>
        <dbReference type="EC" id="2.7.1.48"/>
    </reaction>
</comment>
<dbReference type="NCBIfam" id="TIGR00235">
    <property type="entry name" value="udk"/>
    <property type="match status" value="1"/>
</dbReference>
<dbReference type="PRINTS" id="PR00988">
    <property type="entry name" value="URIDINKINASE"/>
</dbReference>
<dbReference type="GO" id="GO:0005737">
    <property type="term" value="C:cytoplasm"/>
    <property type="evidence" value="ECO:0007669"/>
    <property type="project" value="UniProtKB-SubCell"/>
</dbReference>
<dbReference type="InterPro" id="IPR000764">
    <property type="entry name" value="Uridine_kinase-like"/>
</dbReference>
<evidence type="ECO:0000256" key="2">
    <source>
        <dbReference type="ARBA" id="ARBA00022679"/>
    </source>
</evidence>
<accession>A0A7W5CCN7</accession>
<comment type="similarity">
    <text evidence="5">Belongs to the uridine kinase family.</text>
</comment>
<dbReference type="GO" id="GO:0005524">
    <property type="term" value="F:ATP binding"/>
    <property type="evidence" value="ECO:0007669"/>
    <property type="project" value="UniProtKB-KW"/>
</dbReference>
<comment type="catalytic activity">
    <reaction evidence="5">
        <text>cytidine + ATP = CMP + ADP + H(+)</text>
        <dbReference type="Rhea" id="RHEA:24674"/>
        <dbReference type="ChEBI" id="CHEBI:15378"/>
        <dbReference type="ChEBI" id="CHEBI:17562"/>
        <dbReference type="ChEBI" id="CHEBI:30616"/>
        <dbReference type="ChEBI" id="CHEBI:60377"/>
        <dbReference type="ChEBI" id="CHEBI:456216"/>
        <dbReference type="EC" id="2.7.1.48"/>
    </reaction>
</comment>
<evidence type="ECO:0000256" key="3">
    <source>
        <dbReference type="ARBA" id="ARBA00022741"/>
    </source>
</evidence>
<comment type="caution">
    <text evidence="7">The sequence shown here is derived from an EMBL/GenBank/DDBJ whole genome shotgun (WGS) entry which is preliminary data.</text>
</comment>
<organism evidence="7 8">
    <name type="scientific">Paenibacillus endophyticus</name>
    <dbReference type="NCBI Taxonomy" id="1294268"/>
    <lineage>
        <taxon>Bacteria</taxon>
        <taxon>Bacillati</taxon>
        <taxon>Bacillota</taxon>
        <taxon>Bacilli</taxon>
        <taxon>Bacillales</taxon>
        <taxon>Paenibacillaceae</taxon>
        <taxon>Paenibacillus</taxon>
    </lineage>
</organism>
<dbReference type="RefSeq" id="WP_183569859.1">
    <property type="nucleotide sequence ID" value="NZ_CBCSLB010000021.1"/>
</dbReference>
<evidence type="ECO:0000259" key="6">
    <source>
        <dbReference type="Pfam" id="PF00485"/>
    </source>
</evidence>
<keyword evidence="5" id="KW-0963">Cytoplasm</keyword>
<comment type="subcellular location">
    <subcellularLocation>
        <location evidence="5">Cytoplasm</location>
    </subcellularLocation>
</comment>
<dbReference type="AlphaFoldDB" id="A0A7W5CCN7"/>
<keyword evidence="3 5" id="KW-0547">Nucleotide-binding</keyword>
<keyword evidence="4 5" id="KW-0418">Kinase</keyword>
<reference evidence="7 8" key="1">
    <citation type="submission" date="2020-08" db="EMBL/GenBank/DDBJ databases">
        <title>Genomic Encyclopedia of Type Strains, Phase III (KMG-III): the genomes of soil and plant-associated and newly described type strains.</title>
        <authorList>
            <person name="Whitman W."/>
        </authorList>
    </citation>
    <scope>NUCLEOTIDE SEQUENCE [LARGE SCALE GENOMIC DNA]</scope>
    <source>
        <strain evidence="7 8">CECT 8234</strain>
    </source>
</reference>
<dbReference type="GO" id="GO:0044206">
    <property type="term" value="P:UMP salvage"/>
    <property type="evidence" value="ECO:0007669"/>
    <property type="project" value="UniProtKB-UniPathway"/>
</dbReference>
<keyword evidence="8" id="KW-1185">Reference proteome</keyword>
<dbReference type="Pfam" id="PF00485">
    <property type="entry name" value="PRK"/>
    <property type="match status" value="1"/>
</dbReference>
<evidence type="ECO:0000313" key="8">
    <source>
        <dbReference type="Proteomes" id="UP000518605"/>
    </source>
</evidence>
<dbReference type="EMBL" id="JACHXW010000023">
    <property type="protein sequence ID" value="MBB3155298.1"/>
    <property type="molecule type" value="Genomic_DNA"/>
</dbReference>
<evidence type="ECO:0000256" key="4">
    <source>
        <dbReference type="ARBA" id="ARBA00022777"/>
    </source>
</evidence>
<dbReference type="GO" id="GO:0004849">
    <property type="term" value="F:uridine kinase activity"/>
    <property type="evidence" value="ECO:0007669"/>
    <property type="project" value="UniProtKB-EC"/>
</dbReference>
<dbReference type="UniPathway" id="UPA00579">
    <property type="reaction ID" value="UER00640"/>
</dbReference>
<dbReference type="PANTHER" id="PTHR10285">
    <property type="entry name" value="URIDINE KINASE"/>
    <property type="match status" value="1"/>
</dbReference>
<feature type="domain" description="Phosphoribulokinase/uridine kinase" evidence="6">
    <location>
        <begin position="3"/>
        <end position="189"/>
    </location>
</feature>
<dbReference type="Gene3D" id="3.40.50.300">
    <property type="entry name" value="P-loop containing nucleotide triphosphate hydrolases"/>
    <property type="match status" value="1"/>
</dbReference>
<comment type="pathway">
    <text evidence="1 5">Pyrimidine metabolism; UMP biosynthesis via salvage pathway; UMP from uridine: step 1/1.</text>
</comment>
<evidence type="ECO:0000256" key="5">
    <source>
        <dbReference type="RuleBase" id="RU003825"/>
    </source>
</evidence>
<evidence type="ECO:0000313" key="7">
    <source>
        <dbReference type="EMBL" id="MBB3155298.1"/>
    </source>
</evidence>